<dbReference type="PANTHER" id="PTHR46825:SF9">
    <property type="entry name" value="BETA-LACTAMASE-RELATED DOMAIN-CONTAINING PROTEIN"/>
    <property type="match status" value="1"/>
</dbReference>
<comment type="caution">
    <text evidence="3">The sequence shown here is derived from an EMBL/GenBank/DDBJ whole genome shotgun (WGS) entry which is preliminary data.</text>
</comment>
<accession>A0ABV9P2A2</accession>
<dbReference type="PANTHER" id="PTHR46825">
    <property type="entry name" value="D-ALANYL-D-ALANINE-CARBOXYPEPTIDASE/ENDOPEPTIDASE AMPH"/>
    <property type="match status" value="1"/>
</dbReference>
<feature type="signal peptide" evidence="1">
    <location>
        <begin position="1"/>
        <end position="17"/>
    </location>
</feature>
<feature type="chain" id="PRO_5046989333" evidence="1">
    <location>
        <begin position="18"/>
        <end position="434"/>
    </location>
</feature>
<protein>
    <submittedName>
        <fullName evidence="3">Serine hydrolase domain-containing protein</fullName>
        <ecNumber evidence="3">3.-.-.-</ecNumber>
    </submittedName>
</protein>
<organism evidence="3 4">
    <name type="scientific">Flavobacterium ponti</name>
    <dbReference type="NCBI Taxonomy" id="665133"/>
    <lineage>
        <taxon>Bacteria</taxon>
        <taxon>Pseudomonadati</taxon>
        <taxon>Bacteroidota</taxon>
        <taxon>Flavobacteriia</taxon>
        <taxon>Flavobacteriales</taxon>
        <taxon>Flavobacteriaceae</taxon>
        <taxon>Flavobacterium</taxon>
    </lineage>
</organism>
<name>A0ABV9P2A2_9FLAO</name>
<keyword evidence="3" id="KW-0378">Hydrolase</keyword>
<keyword evidence="1" id="KW-0732">Signal</keyword>
<dbReference type="EMBL" id="JBHSGW010000003">
    <property type="protein sequence ID" value="MFC4739311.1"/>
    <property type="molecule type" value="Genomic_DNA"/>
</dbReference>
<evidence type="ECO:0000313" key="4">
    <source>
        <dbReference type="Proteomes" id="UP001595885"/>
    </source>
</evidence>
<dbReference type="Pfam" id="PF00144">
    <property type="entry name" value="Beta-lactamase"/>
    <property type="match status" value="1"/>
</dbReference>
<evidence type="ECO:0000259" key="2">
    <source>
        <dbReference type="Pfam" id="PF00144"/>
    </source>
</evidence>
<proteinExistence type="predicted"/>
<dbReference type="RefSeq" id="WP_379738608.1">
    <property type="nucleotide sequence ID" value="NZ_JBHSGW010000003.1"/>
</dbReference>
<dbReference type="GO" id="GO:0016787">
    <property type="term" value="F:hydrolase activity"/>
    <property type="evidence" value="ECO:0007669"/>
    <property type="project" value="UniProtKB-KW"/>
</dbReference>
<dbReference type="InterPro" id="IPR050491">
    <property type="entry name" value="AmpC-like"/>
</dbReference>
<sequence length="434" mass="49696">MKKILILFTLFSTFGFAQERFQRLDSLLTYLNENNKFMGSVSLREGNEIVFSKAYGYADINANIKADNTTKYKIGSITKTFTATIIMQLIEEKKLRLESKLTKFYPKVQNADKISIYDLLHHRTGILDYINQDSLSVEDFASDNLKDIIYKKINNYESIFEPGSQFLYSNSNYYLLGGIIEKLTNESYEKNVENRIVKKLGLKNTYYPKDKTNSSKKESYSYLYNGSTWEKIPEWGNDVAFAAGEIVSTPDDLTLFMYSLLNGKLVKNSSLAHMKELKDGYGMALMQFPFGERKFYGHTGGIEGFRSVVGYYPNDNLAVSLIVNGDNYNRNDIMIGILSIYYKMPFPFPNFDKIDNTVLQKYVGTYTSKDIPLKIDISIKNGELTAQATGQSSFPLTPKSETEFIFQTAGIEMDFEENQFTLKQAGQKFKFTRE</sequence>
<dbReference type="InterPro" id="IPR012338">
    <property type="entry name" value="Beta-lactam/transpept-like"/>
</dbReference>
<dbReference type="Gene3D" id="3.40.710.10">
    <property type="entry name" value="DD-peptidase/beta-lactamase superfamily"/>
    <property type="match status" value="1"/>
</dbReference>
<reference evidence="4" key="1">
    <citation type="journal article" date="2019" name="Int. J. Syst. Evol. Microbiol.">
        <title>The Global Catalogue of Microorganisms (GCM) 10K type strain sequencing project: providing services to taxonomists for standard genome sequencing and annotation.</title>
        <authorList>
            <consortium name="The Broad Institute Genomics Platform"/>
            <consortium name="The Broad Institute Genome Sequencing Center for Infectious Disease"/>
            <person name="Wu L."/>
            <person name="Ma J."/>
        </authorList>
    </citation>
    <scope>NUCLEOTIDE SEQUENCE [LARGE SCALE GENOMIC DNA]</scope>
    <source>
        <strain evidence="4">CCUG 50349</strain>
    </source>
</reference>
<dbReference type="SUPFAM" id="SSF56601">
    <property type="entry name" value="beta-lactamase/transpeptidase-like"/>
    <property type="match status" value="1"/>
</dbReference>
<feature type="domain" description="Beta-lactamase-related" evidence="2">
    <location>
        <begin position="40"/>
        <end position="331"/>
    </location>
</feature>
<dbReference type="Proteomes" id="UP001595885">
    <property type="component" value="Unassembled WGS sequence"/>
</dbReference>
<dbReference type="InterPro" id="IPR001466">
    <property type="entry name" value="Beta-lactam-related"/>
</dbReference>
<dbReference type="EC" id="3.-.-.-" evidence="3"/>
<evidence type="ECO:0000256" key="1">
    <source>
        <dbReference type="SAM" id="SignalP"/>
    </source>
</evidence>
<gene>
    <name evidence="3" type="ORF">ACFO3U_04835</name>
</gene>
<evidence type="ECO:0000313" key="3">
    <source>
        <dbReference type="EMBL" id="MFC4739311.1"/>
    </source>
</evidence>
<keyword evidence="4" id="KW-1185">Reference proteome</keyword>